<accession>A0A518EN22</accession>
<dbReference type="PANTHER" id="PTHR38659">
    <property type="entry name" value="METAL-DEPENDENT PHOSPHOHYDROLASE"/>
    <property type="match status" value="1"/>
</dbReference>
<evidence type="ECO:0000259" key="1">
    <source>
        <dbReference type="Pfam" id="PF01966"/>
    </source>
</evidence>
<protein>
    <recommendedName>
        <fullName evidence="1">HD domain-containing protein</fullName>
    </recommendedName>
</protein>
<dbReference type="AlphaFoldDB" id="A0A518EN22"/>
<feature type="domain" description="HD" evidence="1">
    <location>
        <begin position="24"/>
        <end position="96"/>
    </location>
</feature>
<dbReference type="Proteomes" id="UP000320390">
    <property type="component" value="Chromosome"/>
</dbReference>
<sequence length="188" mass="20686">MTTLTRDEAYELLRSWTDSEALMTHARSVEVVMRAAAHRYGSGEGDVEAYGLAGLLHDADYDRWPEEHPARIVAWLNERGETTIAHAISAHYTKWGVSYDTQIDRALLACDELTGFVGACCFVRPEGISTLEPKSVKKKLKQKSFAAGVDRDEVAAGVEMLGVELGEHIQFIIDALKPHAEELGLSGT</sequence>
<reference evidence="2 3" key="1">
    <citation type="submission" date="2019-02" db="EMBL/GenBank/DDBJ databases">
        <title>Deep-cultivation of Planctomycetes and their phenomic and genomic characterization uncovers novel biology.</title>
        <authorList>
            <person name="Wiegand S."/>
            <person name="Jogler M."/>
            <person name="Boedeker C."/>
            <person name="Pinto D."/>
            <person name="Vollmers J."/>
            <person name="Rivas-Marin E."/>
            <person name="Kohn T."/>
            <person name="Peeters S.H."/>
            <person name="Heuer A."/>
            <person name="Rast P."/>
            <person name="Oberbeckmann S."/>
            <person name="Bunk B."/>
            <person name="Jeske O."/>
            <person name="Meyerdierks A."/>
            <person name="Storesund J.E."/>
            <person name="Kallscheuer N."/>
            <person name="Luecker S."/>
            <person name="Lage O.M."/>
            <person name="Pohl T."/>
            <person name="Merkel B.J."/>
            <person name="Hornburger P."/>
            <person name="Mueller R.-W."/>
            <person name="Bruemmer F."/>
            <person name="Labrenz M."/>
            <person name="Spormann A.M."/>
            <person name="Op den Camp H."/>
            <person name="Overmann J."/>
            <person name="Amann R."/>
            <person name="Jetten M.S.M."/>
            <person name="Mascher T."/>
            <person name="Medema M.H."/>
            <person name="Devos D.P."/>
            <person name="Kaster A.-K."/>
            <person name="Ovreas L."/>
            <person name="Rohde M."/>
            <person name="Galperin M.Y."/>
            <person name="Jogler C."/>
        </authorList>
    </citation>
    <scope>NUCLEOTIDE SEQUENCE [LARGE SCALE GENOMIC DNA]</scope>
    <source>
        <strain evidence="2 3">Poly30</strain>
    </source>
</reference>
<dbReference type="InterPro" id="IPR006674">
    <property type="entry name" value="HD_domain"/>
</dbReference>
<dbReference type="SUPFAM" id="SSF109604">
    <property type="entry name" value="HD-domain/PDEase-like"/>
    <property type="match status" value="1"/>
</dbReference>
<keyword evidence="3" id="KW-1185">Reference proteome</keyword>
<name>A0A518EN22_9BACT</name>
<proteinExistence type="predicted"/>
<evidence type="ECO:0000313" key="3">
    <source>
        <dbReference type="Proteomes" id="UP000320390"/>
    </source>
</evidence>
<dbReference type="PANTHER" id="PTHR38659:SF1">
    <property type="entry name" value="METAL DEPENDENT PHOSPHOHYDROLASE"/>
    <property type="match status" value="1"/>
</dbReference>
<dbReference type="Pfam" id="PF01966">
    <property type="entry name" value="HD"/>
    <property type="match status" value="1"/>
</dbReference>
<dbReference type="EMBL" id="CP036434">
    <property type="protein sequence ID" value="QDV05482.1"/>
    <property type="molecule type" value="Genomic_DNA"/>
</dbReference>
<dbReference type="RefSeq" id="WP_145194884.1">
    <property type="nucleotide sequence ID" value="NZ_CP036434.1"/>
</dbReference>
<evidence type="ECO:0000313" key="2">
    <source>
        <dbReference type="EMBL" id="QDV05482.1"/>
    </source>
</evidence>
<gene>
    <name evidence="2" type="ORF">Poly30_09800</name>
</gene>
<organism evidence="2 3">
    <name type="scientific">Saltatorellus ferox</name>
    <dbReference type="NCBI Taxonomy" id="2528018"/>
    <lineage>
        <taxon>Bacteria</taxon>
        <taxon>Pseudomonadati</taxon>
        <taxon>Planctomycetota</taxon>
        <taxon>Planctomycetia</taxon>
        <taxon>Planctomycetia incertae sedis</taxon>
        <taxon>Saltatorellus</taxon>
    </lineage>
</organism>
<dbReference type="OrthoDB" id="9801160at2"/>